<dbReference type="EMBL" id="CAJVQC010055419">
    <property type="protein sequence ID" value="CAG8795333.1"/>
    <property type="molecule type" value="Genomic_DNA"/>
</dbReference>
<reference evidence="1" key="1">
    <citation type="submission" date="2021-06" db="EMBL/GenBank/DDBJ databases">
        <authorList>
            <person name="Kallberg Y."/>
            <person name="Tangrot J."/>
            <person name="Rosling A."/>
        </authorList>
    </citation>
    <scope>NUCLEOTIDE SEQUENCE</scope>
    <source>
        <strain evidence="1">MA461A</strain>
    </source>
</reference>
<gene>
    <name evidence="1" type="ORF">RPERSI_LOCUS19935</name>
</gene>
<name>A0ACA9RIR6_9GLOM</name>
<proteinExistence type="predicted"/>
<evidence type="ECO:0000313" key="1">
    <source>
        <dbReference type="EMBL" id="CAG8795333.1"/>
    </source>
</evidence>
<comment type="caution">
    <text evidence="1">The sequence shown here is derived from an EMBL/GenBank/DDBJ whole genome shotgun (WGS) entry which is preliminary data.</text>
</comment>
<sequence length="390" mass="45191">MSLSPPSTGNFESREALINHCDRGSHYINRLNLTDETHQKATSTRLIDCPFELYGKKMKDGQWRLVIKNERHNHEASQDISGHPSSHRLNEKHQQRVREMFTAGVRPREIFFTLCQDDPDKLAILKTIYNARDKIRRDNLQGHIPIQALLDELVEGKFEHNYQCDQNDNLTHLFFVHSKSITLIKIYNFVLLMDCTYKTNKFKMPLLHIVGITSFNTTFSSCFVFLKSEQEDDYVWALNRVAHIFGNVPKPKVIVTDHELALMHAIHTVFSKSQNVLCVWHIEKNVLTSYQQRPSEIKDVLQQSTLSAHQRSAIISKMPNLFQESTTVVQNPQVRQTRERPVGARNHAQSSTERDPSAFELVESERKCRIYHESRHNSRTCPNAESTSED</sequence>
<keyword evidence="2" id="KW-1185">Reference proteome</keyword>
<protein>
    <submittedName>
        <fullName evidence="1">28997_t:CDS:1</fullName>
    </submittedName>
</protein>
<evidence type="ECO:0000313" key="2">
    <source>
        <dbReference type="Proteomes" id="UP000789920"/>
    </source>
</evidence>
<organism evidence="1 2">
    <name type="scientific">Racocetra persica</name>
    <dbReference type="NCBI Taxonomy" id="160502"/>
    <lineage>
        <taxon>Eukaryota</taxon>
        <taxon>Fungi</taxon>
        <taxon>Fungi incertae sedis</taxon>
        <taxon>Mucoromycota</taxon>
        <taxon>Glomeromycotina</taxon>
        <taxon>Glomeromycetes</taxon>
        <taxon>Diversisporales</taxon>
        <taxon>Gigasporaceae</taxon>
        <taxon>Racocetra</taxon>
    </lineage>
</organism>
<dbReference type="Proteomes" id="UP000789920">
    <property type="component" value="Unassembled WGS sequence"/>
</dbReference>
<feature type="non-terminal residue" evidence="1">
    <location>
        <position position="390"/>
    </location>
</feature>
<accession>A0ACA9RIR6</accession>